<dbReference type="Proteomes" id="UP000628854">
    <property type="component" value="Unassembled WGS sequence"/>
</dbReference>
<organism evidence="1 2">
    <name type="scientific">Henriciella pelagia</name>
    <dbReference type="NCBI Taxonomy" id="1977912"/>
    <lineage>
        <taxon>Bacteria</taxon>
        <taxon>Pseudomonadati</taxon>
        <taxon>Pseudomonadota</taxon>
        <taxon>Alphaproteobacteria</taxon>
        <taxon>Hyphomonadales</taxon>
        <taxon>Hyphomonadaceae</taxon>
        <taxon>Henriciella</taxon>
    </lineage>
</organism>
<reference evidence="2" key="1">
    <citation type="journal article" date="2019" name="Int. J. Syst. Evol. Microbiol.">
        <title>The Global Catalogue of Microorganisms (GCM) 10K type strain sequencing project: providing services to taxonomists for standard genome sequencing and annotation.</title>
        <authorList>
            <consortium name="The Broad Institute Genomics Platform"/>
            <consortium name="The Broad Institute Genome Sequencing Center for Infectious Disease"/>
            <person name="Wu L."/>
            <person name="Ma J."/>
        </authorList>
    </citation>
    <scope>NUCLEOTIDE SEQUENCE [LARGE SCALE GENOMIC DNA]</scope>
    <source>
        <strain evidence="2">CGMCC 1.15928</strain>
    </source>
</reference>
<dbReference type="EMBL" id="BMKF01000003">
    <property type="protein sequence ID" value="GGB80915.1"/>
    <property type="molecule type" value="Genomic_DNA"/>
</dbReference>
<dbReference type="PANTHER" id="PTHR43747">
    <property type="entry name" value="FAD-BINDING PROTEIN"/>
    <property type="match status" value="1"/>
</dbReference>
<dbReference type="InterPro" id="IPR006905">
    <property type="entry name" value="Flavin_halogenase"/>
</dbReference>
<evidence type="ECO:0000313" key="1">
    <source>
        <dbReference type="EMBL" id="GGB80915.1"/>
    </source>
</evidence>
<gene>
    <name evidence="1" type="primary">prnA</name>
    <name evidence="1" type="ORF">GCM10011503_32150</name>
</gene>
<sequence length="508" mass="57296">MQKTGPQKKKVIIAGGGTAGWMTAAAMGKVLEKVCDVTLVESDAIGTVGVGEATIPTLVTYNRLIGLDEAKWMSAVRGTFKLGIAFENWTDLDHRYIHSFGITGKDHWTAGFQHFWHRGRELGIASEFGDYCLELIAAEKDRFAHLPDLGLNYAYHIDATAYAGFLREIAETHGVTRREGKINEVRRADNGDIASLILDDGAELEGDLFIDCTGFRALLIDGALGVGYEDWTHWLPCDRAIAVQTESVRAPRPYTRSIAHEAGWRWQIPLQHRTGNGTVFCSKYMSDDEALAKLMNDIEGTPLTEPRVIRFRTGTRRQHWHRNCIAIGLSSGFIEPLESTSIHLIQRSVMRLMRSFPQGAISQADIDEFNAQTAYETLHIRDFIILHYHLTNRTDTPFWRHVRSMDIPDTLRHRMDLFRETGRVFRANDELFAENSWTQVMLGQGLMPESHHPVADVMSEAEVKRFLDYIIENVNKTAEGLPSHEDYLKKYCPAKEMASSSGTVRESA</sequence>
<dbReference type="SUPFAM" id="SSF51905">
    <property type="entry name" value="FAD/NAD(P)-binding domain"/>
    <property type="match status" value="1"/>
</dbReference>
<keyword evidence="2" id="KW-1185">Reference proteome</keyword>
<dbReference type="InterPro" id="IPR033856">
    <property type="entry name" value="Trp_halogen"/>
</dbReference>
<dbReference type="RefSeq" id="WP_084394822.1">
    <property type="nucleotide sequence ID" value="NZ_BMKF01000003.1"/>
</dbReference>
<dbReference type="Pfam" id="PF04820">
    <property type="entry name" value="Trp_halogenase"/>
    <property type="match status" value="1"/>
</dbReference>
<evidence type="ECO:0000313" key="2">
    <source>
        <dbReference type="Proteomes" id="UP000628854"/>
    </source>
</evidence>
<dbReference type="PIRSF" id="PIRSF011396">
    <property type="entry name" value="Trp_halogenase"/>
    <property type="match status" value="1"/>
</dbReference>
<protein>
    <submittedName>
        <fullName evidence="1">Tryptophan halogenase</fullName>
    </submittedName>
</protein>
<proteinExistence type="predicted"/>
<dbReference type="InterPro" id="IPR050816">
    <property type="entry name" value="Flavin-dep_Halogenase_NPB"/>
</dbReference>
<dbReference type="InterPro" id="IPR036188">
    <property type="entry name" value="FAD/NAD-bd_sf"/>
</dbReference>
<comment type="caution">
    <text evidence="1">The sequence shown here is derived from an EMBL/GenBank/DDBJ whole genome shotgun (WGS) entry which is preliminary data.</text>
</comment>
<name>A0ABQ1JXL7_9PROT</name>
<accession>A0ABQ1JXL7</accession>
<dbReference type="PANTHER" id="PTHR43747:SF4">
    <property type="entry name" value="FLAVIN-DEPENDENT TRYPTOPHAN HALOGENASE"/>
    <property type="match status" value="1"/>
</dbReference>
<dbReference type="Gene3D" id="3.50.50.60">
    <property type="entry name" value="FAD/NAD(P)-binding domain"/>
    <property type="match status" value="1"/>
</dbReference>